<sequence>MLMDNSLKKSLTDFMKCKHPDGEIFRIMNFQLE</sequence>
<organism evidence="1">
    <name type="scientific">virus sp. ctML55</name>
    <dbReference type="NCBI Taxonomy" id="2827627"/>
    <lineage>
        <taxon>Viruses</taxon>
    </lineage>
</organism>
<evidence type="ECO:0000313" key="1">
    <source>
        <dbReference type="EMBL" id="DAE30880.1"/>
    </source>
</evidence>
<protein>
    <submittedName>
        <fullName evidence="1">Uncharacterized protein</fullName>
    </submittedName>
</protein>
<proteinExistence type="predicted"/>
<dbReference type="EMBL" id="BK059105">
    <property type="protein sequence ID" value="DAE30880.1"/>
    <property type="molecule type" value="Genomic_DNA"/>
</dbReference>
<reference evidence="1" key="1">
    <citation type="journal article" date="2021" name="Proc. Natl. Acad. Sci. U.S.A.">
        <title>A Catalog of Tens of Thousands of Viruses from Human Metagenomes Reveals Hidden Associations with Chronic Diseases.</title>
        <authorList>
            <person name="Tisza M.J."/>
            <person name="Buck C.B."/>
        </authorList>
    </citation>
    <scope>NUCLEOTIDE SEQUENCE</scope>
    <source>
        <strain evidence="1">CtML55</strain>
    </source>
</reference>
<accession>A0A8S5RHL8</accession>
<name>A0A8S5RHL8_9VIRU</name>